<keyword evidence="2 5" id="KW-0812">Transmembrane</keyword>
<protein>
    <submittedName>
        <fullName evidence="7">Predicted ferric reductase</fullName>
    </submittedName>
</protein>
<evidence type="ECO:0000313" key="7">
    <source>
        <dbReference type="EMBL" id="SHN69475.1"/>
    </source>
</evidence>
<dbReference type="PANTHER" id="PTHR47354:SF5">
    <property type="entry name" value="PROTEIN RFBI"/>
    <property type="match status" value="1"/>
</dbReference>
<feature type="transmembrane region" description="Helical" evidence="5">
    <location>
        <begin position="75"/>
        <end position="94"/>
    </location>
</feature>
<dbReference type="InterPro" id="IPR039261">
    <property type="entry name" value="FNR_nucleotide-bd"/>
</dbReference>
<evidence type="ECO:0000256" key="1">
    <source>
        <dbReference type="ARBA" id="ARBA00004141"/>
    </source>
</evidence>
<keyword evidence="3 5" id="KW-1133">Transmembrane helix</keyword>
<dbReference type="AlphaFoldDB" id="A0A1M7TFI3"/>
<evidence type="ECO:0000256" key="5">
    <source>
        <dbReference type="SAM" id="Phobius"/>
    </source>
</evidence>
<organism evidence="7 8">
    <name type="scientific">Oceanicella actignis</name>
    <dbReference type="NCBI Taxonomy" id="1189325"/>
    <lineage>
        <taxon>Bacteria</taxon>
        <taxon>Pseudomonadati</taxon>
        <taxon>Pseudomonadota</taxon>
        <taxon>Alphaproteobacteria</taxon>
        <taxon>Rhodobacterales</taxon>
        <taxon>Paracoccaceae</taxon>
        <taxon>Oceanicella</taxon>
    </lineage>
</organism>
<dbReference type="GO" id="GO:0016491">
    <property type="term" value="F:oxidoreductase activity"/>
    <property type="evidence" value="ECO:0007669"/>
    <property type="project" value="InterPro"/>
</dbReference>
<evidence type="ECO:0000259" key="6">
    <source>
        <dbReference type="PROSITE" id="PS51384"/>
    </source>
</evidence>
<dbReference type="STRING" id="1189325.SAMN04488119_106129"/>
<feature type="domain" description="FAD-binding FR-type" evidence="6">
    <location>
        <begin position="203"/>
        <end position="304"/>
    </location>
</feature>
<name>A0A1M7TFI3_9RHOB</name>
<dbReference type="InterPro" id="IPR013130">
    <property type="entry name" value="Fe3_Rdtase_TM_dom"/>
</dbReference>
<dbReference type="PANTHER" id="PTHR47354">
    <property type="entry name" value="NADH OXIDOREDUCTASE HCR"/>
    <property type="match status" value="1"/>
</dbReference>
<accession>A0A1M7TFI3</accession>
<comment type="subcellular location">
    <subcellularLocation>
        <location evidence="1">Membrane</location>
        <topology evidence="1">Multi-pass membrane protein</topology>
    </subcellularLocation>
</comment>
<dbReference type="PRINTS" id="PR00410">
    <property type="entry name" value="PHEHYDRXLASE"/>
</dbReference>
<dbReference type="InterPro" id="IPR001433">
    <property type="entry name" value="OxRdtase_FAD/NAD-bd"/>
</dbReference>
<dbReference type="CDD" id="cd06198">
    <property type="entry name" value="FNR_like_3"/>
    <property type="match status" value="1"/>
</dbReference>
<evidence type="ECO:0000256" key="2">
    <source>
        <dbReference type="ARBA" id="ARBA00022692"/>
    </source>
</evidence>
<evidence type="ECO:0000256" key="4">
    <source>
        <dbReference type="ARBA" id="ARBA00023136"/>
    </source>
</evidence>
<keyword evidence="8" id="KW-1185">Reference proteome</keyword>
<feature type="transmembrane region" description="Helical" evidence="5">
    <location>
        <begin position="37"/>
        <end position="54"/>
    </location>
</feature>
<dbReference type="Proteomes" id="UP000184066">
    <property type="component" value="Unassembled WGS sequence"/>
</dbReference>
<evidence type="ECO:0000256" key="3">
    <source>
        <dbReference type="ARBA" id="ARBA00022989"/>
    </source>
</evidence>
<keyword evidence="4 5" id="KW-0472">Membrane</keyword>
<dbReference type="PROSITE" id="PS51384">
    <property type="entry name" value="FAD_FR"/>
    <property type="match status" value="1"/>
</dbReference>
<feature type="transmembrane region" description="Helical" evidence="5">
    <location>
        <begin position="114"/>
        <end position="134"/>
    </location>
</feature>
<sequence>MPAFALALGYLATLLGPLALAAWRGPAPRSPADELASGAGMMALSIILVEFALSGRFAVISRRTGLDATMRMHQLFARTALALALVHPFLYRAPAAPPPPWDPTRQGVIAHEPWALAGGIAAWLILPALSLSAIGRDALGWRHETWRLTHGALALAALGGALHHALSAGRYAAEPTLAAVWIAGSALAALSLLWARIGRPLALARRPWRIAALAPAAEGVWRLRLEPDGWRGFRYTAGQFAWLKLACGPFSIREHPFSIASAPASGDGLEFLIKELGDFTSRIGALEVGARAWVDGPHGALTIEGRPAPRVALIAGGVGIAPLLGIARQMALTNDPRPLTLVYGNRRAEQIVHADELEALAARPRTRVALALAEPPPGWRGHRGVIDPGLIRALFGAPEHRDTLFLLCGPPAMMESVEGALIALGVPARRILFERFRHD</sequence>
<dbReference type="Pfam" id="PF01794">
    <property type="entry name" value="Ferric_reduct"/>
    <property type="match status" value="1"/>
</dbReference>
<dbReference type="InterPro" id="IPR017927">
    <property type="entry name" value="FAD-bd_FR_type"/>
</dbReference>
<proteinExistence type="predicted"/>
<evidence type="ECO:0000313" key="8">
    <source>
        <dbReference type="Proteomes" id="UP000184066"/>
    </source>
</evidence>
<dbReference type="Pfam" id="PF08022">
    <property type="entry name" value="FAD_binding_8"/>
    <property type="match status" value="1"/>
</dbReference>
<gene>
    <name evidence="7" type="ORF">SAMN05216200_10674</name>
</gene>
<dbReference type="InterPro" id="IPR013112">
    <property type="entry name" value="FAD-bd_8"/>
</dbReference>
<reference evidence="7 8" key="1">
    <citation type="submission" date="2016-12" db="EMBL/GenBank/DDBJ databases">
        <authorList>
            <person name="Song W.-J."/>
            <person name="Kurnit D.M."/>
        </authorList>
    </citation>
    <scope>NUCLEOTIDE SEQUENCE [LARGE SCALE GENOMIC DNA]</scope>
    <source>
        <strain evidence="7 8">CGMCC 1.10808</strain>
    </source>
</reference>
<dbReference type="EMBL" id="FRDL01000006">
    <property type="protein sequence ID" value="SHN69475.1"/>
    <property type="molecule type" value="Genomic_DNA"/>
</dbReference>
<dbReference type="SUPFAM" id="SSF63380">
    <property type="entry name" value="Riboflavin synthase domain-like"/>
    <property type="match status" value="1"/>
</dbReference>
<dbReference type="GO" id="GO:0016020">
    <property type="term" value="C:membrane"/>
    <property type="evidence" value="ECO:0007669"/>
    <property type="project" value="UniProtKB-SubCell"/>
</dbReference>
<feature type="transmembrane region" description="Helical" evidence="5">
    <location>
        <begin position="146"/>
        <end position="166"/>
    </location>
</feature>
<dbReference type="RefSeq" id="WP_072747510.1">
    <property type="nucleotide sequence ID" value="NZ_FOHL01000006.1"/>
</dbReference>
<dbReference type="Gene3D" id="2.40.30.10">
    <property type="entry name" value="Translation factors"/>
    <property type="match status" value="1"/>
</dbReference>
<feature type="transmembrane region" description="Helical" evidence="5">
    <location>
        <begin position="178"/>
        <end position="197"/>
    </location>
</feature>
<dbReference type="SUPFAM" id="SSF52343">
    <property type="entry name" value="Ferredoxin reductase-like, C-terminal NADP-linked domain"/>
    <property type="match status" value="1"/>
</dbReference>
<dbReference type="InterPro" id="IPR050415">
    <property type="entry name" value="MRET"/>
</dbReference>
<dbReference type="Gene3D" id="3.40.50.80">
    <property type="entry name" value="Nucleotide-binding domain of ferredoxin-NADP reductase (FNR) module"/>
    <property type="match status" value="1"/>
</dbReference>
<dbReference type="InterPro" id="IPR017938">
    <property type="entry name" value="Riboflavin_synthase-like_b-brl"/>
</dbReference>
<dbReference type="Pfam" id="PF00175">
    <property type="entry name" value="NAD_binding_1"/>
    <property type="match status" value="1"/>
</dbReference>